<dbReference type="GO" id="GO:0012505">
    <property type="term" value="C:endomembrane system"/>
    <property type="evidence" value="ECO:0007669"/>
    <property type="project" value="UniProtKB-SubCell"/>
</dbReference>
<accession>A0A835ZHH9</accession>
<proteinExistence type="inferred from homology"/>
<keyword evidence="6 7" id="KW-0472">Membrane</keyword>
<dbReference type="InterPro" id="IPR003492">
    <property type="entry name" value="Battenin_disease_Cln3"/>
</dbReference>
<dbReference type="SUPFAM" id="SSF103473">
    <property type="entry name" value="MFS general substrate transporter"/>
    <property type="match status" value="1"/>
</dbReference>
<evidence type="ECO:0000256" key="2">
    <source>
        <dbReference type="ARBA" id="ARBA00007467"/>
    </source>
</evidence>
<dbReference type="GO" id="GO:0016020">
    <property type="term" value="C:membrane"/>
    <property type="evidence" value="ECO:0007669"/>
    <property type="project" value="InterPro"/>
</dbReference>
<dbReference type="EMBL" id="JAFCMP010000008">
    <property type="protein sequence ID" value="KAG5192277.1"/>
    <property type="molecule type" value="Genomic_DNA"/>
</dbReference>
<gene>
    <name evidence="8" type="ORF">JKP88DRAFT_293777</name>
</gene>
<reference evidence="8" key="1">
    <citation type="submission" date="2021-02" db="EMBL/GenBank/DDBJ databases">
        <title>First Annotated Genome of the Yellow-green Alga Tribonema minus.</title>
        <authorList>
            <person name="Mahan K.M."/>
        </authorList>
    </citation>
    <scope>NUCLEOTIDE SEQUENCE</scope>
    <source>
        <strain evidence="8">UTEX B ZZ1240</strain>
    </source>
</reference>
<dbReference type="Pfam" id="PF02487">
    <property type="entry name" value="CLN3"/>
    <property type="match status" value="1"/>
</dbReference>
<evidence type="ECO:0000256" key="4">
    <source>
        <dbReference type="ARBA" id="ARBA00022692"/>
    </source>
</evidence>
<dbReference type="InterPro" id="IPR036259">
    <property type="entry name" value="MFS_trans_sf"/>
</dbReference>
<comment type="caution">
    <text evidence="8">The sequence shown here is derived from an EMBL/GenBank/DDBJ whole genome shotgun (WGS) entry which is preliminary data.</text>
</comment>
<keyword evidence="9" id="KW-1185">Reference proteome</keyword>
<dbReference type="PANTHER" id="PTHR10981">
    <property type="entry name" value="BATTENIN"/>
    <property type="match status" value="1"/>
</dbReference>
<dbReference type="PRINTS" id="PR01315">
    <property type="entry name" value="BATTENIN"/>
</dbReference>
<evidence type="ECO:0000313" key="8">
    <source>
        <dbReference type="EMBL" id="KAG5192277.1"/>
    </source>
</evidence>
<keyword evidence="5 7" id="KW-1133">Transmembrane helix</keyword>
<evidence type="ECO:0000256" key="3">
    <source>
        <dbReference type="ARBA" id="ARBA00022448"/>
    </source>
</evidence>
<keyword evidence="4 7" id="KW-0812">Transmembrane</keyword>
<name>A0A835ZHH9_9STRA</name>
<dbReference type="AlphaFoldDB" id="A0A835ZHH9"/>
<evidence type="ECO:0000256" key="7">
    <source>
        <dbReference type="RuleBase" id="RU361113"/>
    </source>
</evidence>
<dbReference type="OrthoDB" id="5965864at2759"/>
<feature type="transmembrane region" description="Helical" evidence="7">
    <location>
        <begin position="7"/>
        <end position="26"/>
    </location>
</feature>
<sequence length="184" mass="20361">MTFLQRVRFVGSLWPYMAPLCVVYFAEYCMQSGTWSAIGFPITSEEARRQFYLYANWMYQVGVFISRSSGILVSPPRWVLQLAMPAAQVTLLVFFYANATHHWWYDYTLLLPCLAAGLLGGGVYVGTFILLAHEAPRERRELALSAASIADTVGICFADVVGLVIQACVYKANGVPGATAQCPL</sequence>
<feature type="transmembrane region" description="Helical" evidence="7">
    <location>
        <begin position="109"/>
        <end position="132"/>
    </location>
</feature>
<organism evidence="8 9">
    <name type="scientific">Tribonema minus</name>
    <dbReference type="NCBI Taxonomy" id="303371"/>
    <lineage>
        <taxon>Eukaryota</taxon>
        <taxon>Sar</taxon>
        <taxon>Stramenopiles</taxon>
        <taxon>Ochrophyta</taxon>
        <taxon>PX clade</taxon>
        <taxon>Xanthophyceae</taxon>
        <taxon>Tribonematales</taxon>
        <taxon>Tribonemataceae</taxon>
        <taxon>Tribonema</taxon>
    </lineage>
</organism>
<protein>
    <submittedName>
        <fullName evidence="8">Batten's disease protein Cln3</fullName>
    </submittedName>
</protein>
<keyword evidence="3" id="KW-0813">Transport</keyword>
<dbReference type="Gene3D" id="1.20.1250.20">
    <property type="entry name" value="MFS general substrate transporter like domains"/>
    <property type="match status" value="1"/>
</dbReference>
<dbReference type="GO" id="GO:0005773">
    <property type="term" value="C:vacuole"/>
    <property type="evidence" value="ECO:0007669"/>
    <property type="project" value="TreeGrafter"/>
</dbReference>
<feature type="transmembrane region" description="Helical" evidence="7">
    <location>
        <begin position="78"/>
        <end position="97"/>
    </location>
</feature>
<dbReference type="PANTHER" id="PTHR10981:SF0">
    <property type="entry name" value="BATTENIN"/>
    <property type="match status" value="1"/>
</dbReference>
<feature type="non-terminal residue" evidence="8">
    <location>
        <position position="1"/>
    </location>
</feature>
<evidence type="ECO:0000256" key="6">
    <source>
        <dbReference type="ARBA" id="ARBA00023136"/>
    </source>
</evidence>
<dbReference type="GO" id="GO:0051453">
    <property type="term" value="P:regulation of intracellular pH"/>
    <property type="evidence" value="ECO:0007669"/>
    <property type="project" value="TreeGrafter"/>
</dbReference>
<dbReference type="Proteomes" id="UP000664859">
    <property type="component" value="Unassembled WGS sequence"/>
</dbReference>
<comment type="subcellular location">
    <subcellularLocation>
        <location evidence="1">Endomembrane system</location>
        <topology evidence="1">Multi-pass membrane protein</topology>
    </subcellularLocation>
</comment>
<comment type="similarity">
    <text evidence="2 7">Belongs to the battenin family.</text>
</comment>
<evidence type="ECO:0000256" key="5">
    <source>
        <dbReference type="ARBA" id="ARBA00022989"/>
    </source>
</evidence>
<comment type="caution">
    <text evidence="7">Lacks conserved residue(s) required for the propagation of feature annotation.</text>
</comment>
<evidence type="ECO:0000256" key="1">
    <source>
        <dbReference type="ARBA" id="ARBA00004127"/>
    </source>
</evidence>
<evidence type="ECO:0000313" key="9">
    <source>
        <dbReference type="Proteomes" id="UP000664859"/>
    </source>
</evidence>